<gene>
    <name evidence="2" type="ORF">EJ06DRAFT_305372</name>
</gene>
<protein>
    <recommendedName>
        <fullName evidence="4">Glyoxalase-like domain-containing protein</fullName>
    </recommendedName>
</protein>
<dbReference type="Gene3D" id="3.10.180.10">
    <property type="entry name" value="2,3-Dihydroxybiphenyl 1,2-Dioxygenase, domain 1"/>
    <property type="match status" value="1"/>
</dbReference>
<reference evidence="2" key="1">
    <citation type="journal article" date="2020" name="Stud. Mycol.">
        <title>101 Dothideomycetes genomes: a test case for predicting lifestyles and emergence of pathogens.</title>
        <authorList>
            <person name="Haridas S."/>
            <person name="Albert R."/>
            <person name="Binder M."/>
            <person name="Bloem J."/>
            <person name="Labutti K."/>
            <person name="Salamov A."/>
            <person name="Andreopoulos B."/>
            <person name="Baker S."/>
            <person name="Barry K."/>
            <person name="Bills G."/>
            <person name="Bluhm B."/>
            <person name="Cannon C."/>
            <person name="Castanera R."/>
            <person name="Culley D."/>
            <person name="Daum C."/>
            <person name="Ezra D."/>
            <person name="Gonzalez J."/>
            <person name="Henrissat B."/>
            <person name="Kuo A."/>
            <person name="Liang C."/>
            <person name="Lipzen A."/>
            <person name="Lutzoni F."/>
            <person name="Magnuson J."/>
            <person name="Mondo S."/>
            <person name="Nolan M."/>
            <person name="Ohm R."/>
            <person name="Pangilinan J."/>
            <person name="Park H.-J."/>
            <person name="Ramirez L."/>
            <person name="Alfaro M."/>
            <person name="Sun H."/>
            <person name="Tritt A."/>
            <person name="Yoshinaga Y."/>
            <person name="Zwiers L.-H."/>
            <person name="Turgeon B."/>
            <person name="Goodwin S."/>
            <person name="Spatafora J."/>
            <person name="Crous P."/>
            <person name="Grigoriev I."/>
        </authorList>
    </citation>
    <scope>NUCLEOTIDE SEQUENCE</scope>
    <source>
        <strain evidence="2">CBS 262.69</strain>
    </source>
</reference>
<name>A0A6G1I2X9_9PEZI</name>
<dbReference type="Proteomes" id="UP000799640">
    <property type="component" value="Unassembled WGS sequence"/>
</dbReference>
<accession>A0A6G1I2X9</accession>
<keyword evidence="1" id="KW-0732">Signal</keyword>
<evidence type="ECO:0000256" key="1">
    <source>
        <dbReference type="SAM" id="SignalP"/>
    </source>
</evidence>
<feature type="signal peptide" evidence="1">
    <location>
        <begin position="1"/>
        <end position="20"/>
    </location>
</feature>
<evidence type="ECO:0000313" key="3">
    <source>
        <dbReference type="Proteomes" id="UP000799640"/>
    </source>
</evidence>
<dbReference type="AlphaFoldDB" id="A0A6G1I2X9"/>
<dbReference type="InterPro" id="IPR029068">
    <property type="entry name" value="Glyas_Bleomycin-R_OHBP_Dase"/>
</dbReference>
<evidence type="ECO:0008006" key="4">
    <source>
        <dbReference type="Google" id="ProtNLM"/>
    </source>
</evidence>
<organism evidence="2 3">
    <name type="scientific">Trichodelitschia bisporula</name>
    <dbReference type="NCBI Taxonomy" id="703511"/>
    <lineage>
        <taxon>Eukaryota</taxon>
        <taxon>Fungi</taxon>
        <taxon>Dikarya</taxon>
        <taxon>Ascomycota</taxon>
        <taxon>Pezizomycotina</taxon>
        <taxon>Dothideomycetes</taxon>
        <taxon>Dothideomycetes incertae sedis</taxon>
        <taxon>Phaeotrichales</taxon>
        <taxon>Phaeotrichaceae</taxon>
        <taxon>Trichodelitschia</taxon>
    </lineage>
</organism>
<evidence type="ECO:0000313" key="2">
    <source>
        <dbReference type="EMBL" id="KAF2402663.1"/>
    </source>
</evidence>
<dbReference type="EMBL" id="ML996690">
    <property type="protein sequence ID" value="KAF2402663.1"/>
    <property type="molecule type" value="Genomic_DNA"/>
</dbReference>
<dbReference type="OrthoDB" id="3914989at2759"/>
<feature type="chain" id="PRO_5026355747" description="Glyoxalase-like domain-containing protein" evidence="1">
    <location>
        <begin position="21"/>
        <end position="255"/>
    </location>
</feature>
<sequence length="255" mass="26027">MKLTPLLLASLATSTPFATTGTITAIGLGVNSLTASQSFYTGLGYGKGSRMSFGGWDEIIMTPKTGTQGPAIIPMKFKPDRPTRDLPVKLTFASPDPAALLAKIVAAGGKAASGPEGALWAKDIDGYLLELVHGTTGLVAAGYGSGNVSASAAFFAALAGTTPGSVTKRGTWDVAAVPTRKKMRLEFVAHHDGRPTAKLPLKIVWGVSSIPGFKSTITGAGGTLVTKGLGALGGMVGLAWDPVEQIMIEINSGGD</sequence>
<dbReference type="SUPFAM" id="SSF54593">
    <property type="entry name" value="Glyoxalase/Bleomycin resistance protein/Dihydroxybiphenyl dioxygenase"/>
    <property type="match status" value="1"/>
</dbReference>
<keyword evidence="3" id="KW-1185">Reference proteome</keyword>
<proteinExistence type="predicted"/>